<feature type="transmembrane region" description="Helical" evidence="4">
    <location>
        <begin position="216"/>
        <end position="236"/>
    </location>
</feature>
<keyword evidence="4" id="KW-1133">Transmembrane helix</keyword>
<dbReference type="Pfam" id="PF07885">
    <property type="entry name" value="Ion_trans_2"/>
    <property type="match status" value="1"/>
</dbReference>
<dbReference type="SMART" id="SM00343">
    <property type="entry name" value="ZnF_C2HC"/>
    <property type="match status" value="1"/>
</dbReference>
<dbReference type="PANTHER" id="PTHR45689">
    <property type="entry name" value="I[[H]] CHANNEL, ISOFORM E"/>
    <property type="match status" value="1"/>
</dbReference>
<protein>
    <recommendedName>
        <fullName evidence="9">Cyclic nucleotide-binding domain-containing protein</fullName>
    </recommendedName>
</protein>
<dbReference type="InterPro" id="IPR014710">
    <property type="entry name" value="RmlC-like_jellyroll"/>
</dbReference>
<dbReference type="InterPro" id="IPR051413">
    <property type="entry name" value="K/Na_HCN_channel"/>
</dbReference>
<reference evidence="7 8" key="1">
    <citation type="submission" date="2016-11" db="EMBL/GenBank/DDBJ databases">
        <title>The macronuclear genome of Stentor coeruleus: a giant cell with tiny introns.</title>
        <authorList>
            <person name="Slabodnick M."/>
            <person name="Ruby J.G."/>
            <person name="Reiff S.B."/>
            <person name="Swart E.C."/>
            <person name="Gosai S."/>
            <person name="Prabakaran S."/>
            <person name="Witkowska E."/>
            <person name="Larue G.E."/>
            <person name="Fisher S."/>
            <person name="Freeman R.M."/>
            <person name="Gunawardena J."/>
            <person name="Chu W."/>
            <person name="Stover N.A."/>
            <person name="Gregory B.D."/>
            <person name="Nowacki M."/>
            <person name="Derisi J."/>
            <person name="Roy S.W."/>
            <person name="Marshall W.F."/>
            <person name="Sood P."/>
        </authorList>
    </citation>
    <scope>NUCLEOTIDE SEQUENCE [LARGE SCALE GENOMIC DNA]</scope>
    <source>
        <strain evidence="7">WM001</strain>
    </source>
</reference>
<keyword evidence="1" id="KW-0813">Transport</keyword>
<sequence>MLQDSISSYNRKWSNMSLLYRIEQLKKEKERSSISKTSLVIRRRSDYFYIQEPPGQGKVFLPDSLFREIWESLSTLLILYQSFIIPYLLSYSSISVDEHFLILLACDCFFIIEIALNFNTGYFSDGILVKYRKSIAKKYIKDAFFTDLIASFPLELLLKSMNFSKHREIDLDKTEMMKYLWFLKFLNLCKMSRIINTLQYNFTNELTYTIFHLMKFLISALMIIHWITCLMCMFLLKDIENTGMMWYVIYDTGRDPYLRYFYMTVFTMTSTGYGDILPFSINQKILTIGIMCFSCWHFAFILTNSKDIMLKYAAQDNFYKDVLSKIKKYMQKYSVGRRTRVKIVSYLKYLKENSKKSNMNEDDILNELSGPLREEIFVVTRGNVLNRCPFFKYYSYDFLRILIRSLKHAVFAPGDIIIKENDVSNSIFFLLKGRVEIYHQQTQTAFKELNKGRYFGEISFFLRRLRSCSARSLIFSELLSISRYELEKILTKRPKDNEYHRIFTIQAETNLSLLGIKCYLCNTIGHIAKDCKQFVILIDKKEFIKKSDNRRYSHNKKIKKQLLEMQTSKVLVEKFSFENIKGHKFDPAEMFNKSKGLKSKARSYLREDGFMNYRVNISVNNFEDDDNSDEDEADEKDYNSSGRNSLLPIEKQYTNQFLKKRHSIADTHLLGVVSSNVEWEDDCENDVVTFGAPIRHKSVCDIPNLFNPLFPSS</sequence>
<evidence type="ECO:0000256" key="1">
    <source>
        <dbReference type="ARBA" id="ARBA00023303"/>
    </source>
</evidence>
<dbReference type="GO" id="GO:0098855">
    <property type="term" value="C:HCN channel complex"/>
    <property type="evidence" value="ECO:0007669"/>
    <property type="project" value="TreeGrafter"/>
</dbReference>
<dbReference type="InterPro" id="IPR001878">
    <property type="entry name" value="Znf_CCHC"/>
</dbReference>
<dbReference type="InterPro" id="IPR018490">
    <property type="entry name" value="cNMP-bd_dom_sf"/>
</dbReference>
<feature type="compositionally biased region" description="Acidic residues" evidence="3">
    <location>
        <begin position="622"/>
        <end position="635"/>
    </location>
</feature>
<dbReference type="SUPFAM" id="SSF51206">
    <property type="entry name" value="cAMP-binding domain-like"/>
    <property type="match status" value="1"/>
</dbReference>
<keyword evidence="2" id="KW-0863">Zinc-finger</keyword>
<feature type="transmembrane region" description="Helical" evidence="4">
    <location>
        <begin position="69"/>
        <end position="89"/>
    </location>
</feature>
<keyword evidence="1" id="KW-0407">Ion channel</keyword>
<keyword evidence="2" id="KW-0862">Zinc</keyword>
<dbReference type="InterPro" id="IPR000595">
    <property type="entry name" value="cNMP-bd_dom"/>
</dbReference>
<dbReference type="CDD" id="cd00038">
    <property type="entry name" value="CAP_ED"/>
    <property type="match status" value="1"/>
</dbReference>
<dbReference type="SUPFAM" id="SSF57756">
    <property type="entry name" value="Retrovirus zinc finger-like domains"/>
    <property type="match status" value="1"/>
</dbReference>
<dbReference type="Pfam" id="PF00027">
    <property type="entry name" value="cNMP_binding"/>
    <property type="match status" value="1"/>
</dbReference>
<evidence type="ECO:0000259" key="5">
    <source>
        <dbReference type="PROSITE" id="PS50042"/>
    </source>
</evidence>
<keyword evidence="2" id="KW-0479">Metal-binding</keyword>
<dbReference type="AlphaFoldDB" id="A0A1R2D4Q5"/>
<comment type="caution">
    <text evidence="7">The sequence shown here is derived from an EMBL/GenBank/DDBJ whole genome shotgun (WGS) entry which is preliminary data.</text>
</comment>
<dbReference type="OrthoDB" id="417078at2759"/>
<dbReference type="PROSITE" id="PS50158">
    <property type="entry name" value="ZF_CCHC"/>
    <property type="match status" value="1"/>
</dbReference>
<evidence type="ECO:0000313" key="7">
    <source>
        <dbReference type="EMBL" id="OMJ96237.1"/>
    </source>
</evidence>
<dbReference type="PANTHER" id="PTHR45689:SF5">
    <property type="entry name" value="I[[H]] CHANNEL, ISOFORM E"/>
    <property type="match status" value="1"/>
</dbReference>
<feature type="transmembrane region" description="Helical" evidence="4">
    <location>
        <begin position="101"/>
        <end position="119"/>
    </location>
</feature>
<gene>
    <name evidence="7" type="ORF">SteCoe_199</name>
</gene>
<dbReference type="Pfam" id="PF00098">
    <property type="entry name" value="zf-CCHC"/>
    <property type="match status" value="1"/>
</dbReference>
<dbReference type="InterPro" id="IPR036875">
    <property type="entry name" value="Znf_CCHC_sf"/>
</dbReference>
<dbReference type="PROSITE" id="PS50042">
    <property type="entry name" value="CNMP_BINDING_3"/>
    <property type="match status" value="1"/>
</dbReference>
<dbReference type="EMBL" id="MPUH01000002">
    <property type="protein sequence ID" value="OMJ96237.1"/>
    <property type="molecule type" value="Genomic_DNA"/>
</dbReference>
<dbReference type="GO" id="GO:0035725">
    <property type="term" value="P:sodium ion transmembrane transport"/>
    <property type="evidence" value="ECO:0007669"/>
    <property type="project" value="TreeGrafter"/>
</dbReference>
<keyword evidence="4" id="KW-0812">Transmembrane</keyword>
<dbReference type="InterPro" id="IPR013099">
    <property type="entry name" value="K_chnl_dom"/>
</dbReference>
<evidence type="ECO:0000256" key="2">
    <source>
        <dbReference type="PROSITE-ProRule" id="PRU00047"/>
    </source>
</evidence>
<feature type="transmembrane region" description="Helical" evidence="4">
    <location>
        <begin position="285"/>
        <end position="302"/>
    </location>
</feature>
<dbReference type="Gene3D" id="1.10.287.70">
    <property type="match status" value="1"/>
</dbReference>
<feature type="domain" description="Cyclic nucleotide-binding" evidence="5">
    <location>
        <begin position="390"/>
        <end position="490"/>
    </location>
</feature>
<name>A0A1R2D4Q5_9CILI</name>
<dbReference type="Proteomes" id="UP000187209">
    <property type="component" value="Unassembled WGS sequence"/>
</dbReference>
<keyword evidence="8" id="KW-1185">Reference proteome</keyword>
<evidence type="ECO:0000313" key="8">
    <source>
        <dbReference type="Proteomes" id="UP000187209"/>
    </source>
</evidence>
<feature type="transmembrane region" description="Helical" evidence="4">
    <location>
        <begin position="257"/>
        <end position="273"/>
    </location>
</feature>
<dbReference type="Gene3D" id="2.60.120.10">
    <property type="entry name" value="Jelly Rolls"/>
    <property type="match status" value="1"/>
</dbReference>
<feature type="domain" description="CCHC-type" evidence="6">
    <location>
        <begin position="517"/>
        <end position="533"/>
    </location>
</feature>
<evidence type="ECO:0000259" key="6">
    <source>
        <dbReference type="PROSITE" id="PS50158"/>
    </source>
</evidence>
<keyword evidence="1" id="KW-0406">Ion transport</keyword>
<keyword evidence="4" id="KW-0472">Membrane</keyword>
<evidence type="ECO:0000256" key="4">
    <source>
        <dbReference type="SAM" id="Phobius"/>
    </source>
</evidence>
<dbReference type="InterPro" id="IPR003938">
    <property type="entry name" value="K_chnl_volt-dep_EAG/ELK/ERG"/>
</dbReference>
<dbReference type="GO" id="GO:0008270">
    <property type="term" value="F:zinc ion binding"/>
    <property type="evidence" value="ECO:0007669"/>
    <property type="project" value="UniProtKB-KW"/>
</dbReference>
<evidence type="ECO:0008006" key="9">
    <source>
        <dbReference type="Google" id="ProtNLM"/>
    </source>
</evidence>
<dbReference type="GO" id="GO:0005249">
    <property type="term" value="F:voltage-gated potassium channel activity"/>
    <property type="evidence" value="ECO:0007669"/>
    <property type="project" value="InterPro"/>
</dbReference>
<dbReference type="SMART" id="SM00100">
    <property type="entry name" value="cNMP"/>
    <property type="match status" value="1"/>
</dbReference>
<organism evidence="7 8">
    <name type="scientific">Stentor coeruleus</name>
    <dbReference type="NCBI Taxonomy" id="5963"/>
    <lineage>
        <taxon>Eukaryota</taxon>
        <taxon>Sar</taxon>
        <taxon>Alveolata</taxon>
        <taxon>Ciliophora</taxon>
        <taxon>Postciliodesmatophora</taxon>
        <taxon>Heterotrichea</taxon>
        <taxon>Heterotrichida</taxon>
        <taxon>Stentoridae</taxon>
        <taxon>Stentor</taxon>
    </lineage>
</organism>
<dbReference type="GO" id="GO:0003254">
    <property type="term" value="P:regulation of membrane depolarization"/>
    <property type="evidence" value="ECO:0007669"/>
    <property type="project" value="TreeGrafter"/>
</dbReference>
<accession>A0A1R2D4Q5</accession>
<dbReference type="PRINTS" id="PR01463">
    <property type="entry name" value="EAGCHANLFMLY"/>
</dbReference>
<evidence type="ECO:0000256" key="3">
    <source>
        <dbReference type="SAM" id="MobiDB-lite"/>
    </source>
</evidence>
<dbReference type="Gene3D" id="1.10.287.630">
    <property type="entry name" value="Helix hairpin bin"/>
    <property type="match status" value="1"/>
</dbReference>
<feature type="region of interest" description="Disordered" evidence="3">
    <location>
        <begin position="621"/>
        <end position="645"/>
    </location>
</feature>
<dbReference type="SUPFAM" id="SSF81324">
    <property type="entry name" value="Voltage-gated potassium channels"/>
    <property type="match status" value="1"/>
</dbReference>
<dbReference type="GO" id="GO:0003676">
    <property type="term" value="F:nucleic acid binding"/>
    <property type="evidence" value="ECO:0007669"/>
    <property type="project" value="InterPro"/>
</dbReference>
<proteinExistence type="predicted"/>